<evidence type="ECO:0000259" key="2">
    <source>
        <dbReference type="Pfam" id="PF18443"/>
    </source>
</evidence>
<dbReference type="OrthoDB" id="8722129at2"/>
<dbReference type="AlphaFoldDB" id="A0A4V2ZUY3"/>
<dbReference type="RefSeq" id="WP_133189344.1">
    <property type="nucleotide sequence ID" value="NZ_SMOD01000049.1"/>
</dbReference>
<reference evidence="3 4" key="1">
    <citation type="submission" date="2019-03" db="EMBL/GenBank/DDBJ databases">
        <title>Paraburkholderia sp. isolated from native Mimosa gymnas in Guartela State Park, Brazil.</title>
        <authorList>
            <person name="Paulitsch F."/>
            <person name="Hungria M."/>
            <person name="Delamuta J.R.M."/>
            <person name="Ribeiro R.A."/>
            <person name="Dall'Agnol R."/>
            <person name="Silva J.S.B."/>
        </authorList>
    </citation>
    <scope>NUCLEOTIDE SEQUENCE [LARGE SCALE GENOMIC DNA]</scope>
    <source>
        <strain evidence="3 4">CNPSo 3008</strain>
    </source>
</reference>
<evidence type="ECO:0008006" key="5">
    <source>
        <dbReference type="Google" id="ProtNLM"/>
    </source>
</evidence>
<dbReference type="EMBL" id="SMOD01000049">
    <property type="protein sequence ID" value="TDG02979.1"/>
    <property type="molecule type" value="Genomic_DNA"/>
</dbReference>
<proteinExistence type="predicted"/>
<feature type="domain" description="Tle cognate immunity protein 4 N-terminal" evidence="2">
    <location>
        <begin position="9"/>
        <end position="156"/>
    </location>
</feature>
<evidence type="ECO:0000313" key="3">
    <source>
        <dbReference type="EMBL" id="TDG02979.1"/>
    </source>
</evidence>
<dbReference type="Pfam" id="PF18426">
    <property type="entry name" value="Tli4_C"/>
    <property type="match status" value="1"/>
</dbReference>
<organism evidence="3 4">
    <name type="scientific">Paraburkholderia guartelaensis</name>
    <dbReference type="NCBI Taxonomy" id="2546446"/>
    <lineage>
        <taxon>Bacteria</taxon>
        <taxon>Pseudomonadati</taxon>
        <taxon>Pseudomonadota</taxon>
        <taxon>Betaproteobacteria</taxon>
        <taxon>Burkholderiales</taxon>
        <taxon>Burkholderiaceae</taxon>
        <taxon>Paraburkholderia</taxon>
    </lineage>
</organism>
<evidence type="ECO:0000259" key="1">
    <source>
        <dbReference type="Pfam" id="PF18426"/>
    </source>
</evidence>
<feature type="domain" description="Tle cognate immunity protein 4 C-terminal" evidence="1">
    <location>
        <begin position="160"/>
        <end position="321"/>
    </location>
</feature>
<dbReference type="Proteomes" id="UP000295606">
    <property type="component" value="Unassembled WGS sequence"/>
</dbReference>
<dbReference type="InterPro" id="IPR040761">
    <property type="entry name" value="Tli4_N"/>
</dbReference>
<gene>
    <name evidence="3" type="ORF">E1N52_37235</name>
</gene>
<dbReference type="Pfam" id="PF18443">
    <property type="entry name" value="Tli4_N"/>
    <property type="match status" value="1"/>
</dbReference>
<comment type="caution">
    <text evidence="3">The sequence shown here is derived from an EMBL/GenBank/DDBJ whole genome shotgun (WGS) entry which is preliminary data.</text>
</comment>
<protein>
    <recommendedName>
        <fullName evidence="5">Tle cognate immunity protein 4 C-terminal domain-containing protein</fullName>
    </recommendedName>
</protein>
<sequence>MSELTQNLKPYCVGRYLIDMPADVLVSGDATVQGVMIDSEAMTHEAYLQEIASRQAELRGTKSIDPYPFLYADGEVEGPNTHYFIHRGNRSIGPGRRVFEAYKWDHGYRFKLGIDGHDYLHPDQTSKPYIQALDVKNDVPMKTALIFDLVKRLRWRSEDEIPTEPGLCFLGAFLPGKATDKEDVGAQFVFPNNRDVSLGLESNSSIREPNTLLQRGDQINAGLRSMKEGRAIRKGAVKLQGIDAEEWLIVGETDLEVPGSMFTLEANSMTSSAQSPLLTMDFNTGSPNAFMQDRIKAASMSESEAVAVWDIVSRTLRPRPNGF</sequence>
<evidence type="ECO:0000313" key="4">
    <source>
        <dbReference type="Proteomes" id="UP000295606"/>
    </source>
</evidence>
<accession>A0A4V2ZUY3</accession>
<dbReference type="InterPro" id="IPR041290">
    <property type="entry name" value="Tli4_C"/>
</dbReference>
<name>A0A4V2ZUY3_9BURK</name>